<dbReference type="InterPro" id="IPR039523">
    <property type="entry name" value="RimK-rel_E_lig_ATP-grasp"/>
</dbReference>
<protein>
    <recommendedName>
        <fullName evidence="1">Alpha-L-glutamate ligase-related protein ATP-grasp domain-containing protein</fullName>
    </recommendedName>
</protein>
<organism evidence="2 3">
    <name type="scientific">Butyricimonas paravirosa</name>
    <dbReference type="NCBI Taxonomy" id="1472417"/>
    <lineage>
        <taxon>Bacteria</taxon>
        <taxon>Pseudomonadati</taxon>
        <taxon>Bacteroidota</taxon>
        <taxon>Bacteroidia</taxon>
        <taxon>Bacteroidales</taxon>
        <taxon>Odoribacteraceae</taxon>
        <taxon>Butyricimonas</taxon>
    </lineage>
</organism>
<accession>A0ABZ0FVL7</accession>
<evidence type="ECO:0000313" key="3">
    <source>
        <dbReference type="Proteomes" id="UP001302374"/>
    </source>
</evidence>
<name>A0ABZ0FVL7_9BACT</name>
<dbReference type="SUPFAM" id="SSF56059">
    <property type="entry name" value="Glutathione synthetase ATP-binding domain-like"/>
    <property type="match status" value="1"/>
</dbReference>
<dbReference type="Pfam" id="PF14397">
    <property type="entry name" value="ATPgrasp_ST"/>
    <property type="match status" value="1"/>
</dbReference>
<dbReference type="Proteomes" id="UP001302374">
    <property type="component" value="Chromosome"/>
</dbReference>
<proteinExistence type="predicted"/>
<evidence type="ECO:0000259" key="1">
    <source>
        <dbReference type="Pfam" id="PF14397"/>
    </source>
</evidence>
<sequence length="376" mass="43632">MILHFIMGRKVGKIKVFLSFLRDVHKDSRKGYFFLLRDFIRLKKEKGISIEEYSNFKFESRGKKFRDSFLSGVEQRPCLNLLNPKKYYILARNKYLSHLILGANNIRKAELYCYYHPEGRVKNDHIACDYDSVLAILKSKNIHSCVIKSTETSHGDGVIVVNDIEYTDKDCILHLFDGRKVCLKDRLKEYEPLIFESKIYQTKQFDSFNSSSVNTIRFMTTLYPTGDVKIIAIWMKFGRAGVCVDNAGAGGNVDAGVDIKTGRIFNVTLFDEWRETRSITHHPDSGTLLEGVFIENWKQITDEIIQFQKSIPYLKAIGWDIAITPEGPLVVEFNDYWDRTGQLFLGYGWKKEIQDCYKQWKKLEDVGKVSYKMGRL</sequence>
<feature type="domain" description="Alpha-L-glutamate ligase-related protein ATP-grasp" evidence="1">
    <location>
        <begin position="81"/>
        <end position="354"/>
    </location>
</feature>
<gene>
    <name evidence="2" type="ORF">F1644_09325</name>
</gene>
<reference evidence="2 3" key="1">
    <citation type="submission" date="2019-09" db="EMBL/GenBank/DDBJ databases">
        <title>Butyricimonas paravirosa DSM 105722 (=214-4 = JCM 18677 = CCUG 65563).</title>
        <authorList>
            <person name="Le Roy T."/>
            <person name="Cani P.D."/>
        </authorList>
    </citation>
    <scope>NUCLEOTIDE SEQUENCE [LARGE SCALE GENOMIC DNA]</scope>
    <source>
        <strain evidence="2 3">DSM 105722</strain>
    </source>
</reference>
<keyword evidence="3" id="KW-1185">Reference proteome</keyword>
<evidence type="ECO:0000313" key="2">
    <source>
        <dbReference type="EMBL" id="WOF12454.1"/>
    </source>
</evidence>
<dbReference type="EMBL" id="CP043839">
    <property type="protein sequence ID" value="WOF12454.1"/>
    <property type="molecule type" value="Genomic_DNA"/>
</dbReference>